<proteinExistence type="predicted"/>
<accession>A0AA39LDY0</accession>
<gene>
    <name evidence="1" type="ORF">QR680_000220</name>
</gene>
<sequence>MLNVNCRHRARFFKAPTIATIKSQYPIHQCETAHRCAHLQTIAVEDYEQFLQYLNGPHLQFSLTKKENYEKENYEREKHWYPHHGQVPTPAHHLNLKIMSIAIKVLQVWMGRSRIYDLEDPIEYAFYVSIARIVKF</sequence>
<organism evidence="1 2">
    <name type="scientific">Steinernema hermaphroditum</name>
    <dbReference type="NCBI Taxonomy" id="289476"/>
    <lineage>
        <taxon>Eukaryota</taxon>
        <taxon>Metazoa</taxon>
        <taxon>Ecdysozoa</taxon>
        <taxon>Nematoda</taxon>
        <taxon>Chromadorea</taxon>
        <taxon>Rhabditida</taxon>
        <taxon>Tylenchina</taxon>
        <taxon>Panagrolaimomorpha</taxon>
        <taxon>Strongyloidoidea</taxon>
        <taxon>Steinernematidae</taxon>
        <taxon>Steinernema</taxon>
    </lineage>
</organism>
<protein>
    <submittedName>
        <fullName evidence="1">Uncharacterized protein</fullName>
    </submittedName>
</protein>
<dbReference type="AlphaFoldDB" id="A0AA39LDY0"/>
<name>A0AA39LDY0_9BILA</name>
<keyword evidence="2" id="KW-1185">Reference proteome</keyword>
<evidence type="ECO:0000313" key="1">
    <source>
        <dbReference type="EMBL" id="KAK0393454.1"/>
    </source>
</evidence>
<dbReference type="EMBL" id="JAUCMV010000005">
    <property type="protein sequence ID" value="KAK0393454.1"/>
    <property type="molecule type" value="Genomic_DNA"/>
</dbReference>
<reference evidence="1" key="1">
    <citation type="submission" date="2023-06" db="EMBL/GenBank/DDBJ databases">
        <title>Genomic analysis of the entomopathogenic nematode Steinernema hermaphroditum.</title>
        <authorList>
            <person name="Schwarz E.M."/>
            <person name="Heppert J.K."/>
            <person name="Baniya A."/>
            <person name="Schwartz H.T."/>
            <person name="Tan C.-H."/>
            <person name="Antoshechkin I."/>
            <person name="Sternberg P.W."/>
            <person name="Goodrich-Blair H."/>
            <person name="Dillman A.R."/>
        </authorList>
    </citation>
    <scope>NUCLEOTIDE SEQUENCE</scope>
    <source>
        <strain evidence="1">PS9179</strain>
        <tissue evidence="1">Whole animal</tissue>
    </source>
</reference>
<evidence type="ECO:0000313" key="2">
    <source>
        <dbReference type="Proteomes" id="UP001175271"/>
    </source>
</evidence>
<dbReference type="Proteomes" id="UP001175271">
    <property type="component" value="Unassembled WGS sequence"/>
</dbReference>
<comment type="caution">
    <text evidence="1">The sequence shown here is derived from an EMBL/GenBank/DDBJ whole genome shotgun (WGS) entry which is preliminary data.</text>
</comment>